<dbReference type="OrthoDB" id="2588832at2759"/>
<dbReference type="GO" id="GO:0000062">
    <property type="term" value="F:fatty-acyl-CoA binding"/>
    <property type="evidence" value="ECO:0007669"/>
    <property type="project" value="TreeGrafter"/>
</dbReference>
<keyword evidence="4" id="KW-0809">Transit peptide</keyword>
<evidence type="ECO:0000256" key="6">
    <source>
        <dbReference type="ARBA" id="ARBA00023098"/>
    </source>
</evidence>
<evidence type="ECO:0000259" key="7">
    <source>
        <dbReference type="Pfam" id="PF00441"/>
    </source>
</evidence>
<dbReference type="Pfam" id="PF21343">
    <property type="entry name" value="ACAD9-ACADV_C"/>
    <property type="match status" value="1"/>
</dbReference>
<dbReference type="InterPro" id="IPR006089">
    <property type="entry name" value="Acyl-CoA_DH_CS"/>
</dbReference>
<evidence type="ECO:0000256" key="4">
    <source>
        <dbReference type="ARBA" id="ARBA00022946"/>
    </source>
</evidence>
<dbReference type="Pfam" id="PF00441">
    <property type="entry name" value="Acyl-CoA_dh_1"/>
    <property type="match status" value="1"/>
</dbReference>
<dbReference type="InParanoid" id="A0A1S3HV09"/>
<keyword evidence="9" id="KW-1185">Reference proteome</keyword>
<feature type="domain" description="Acyl-CoA dehydrogenase/oxidase C-terminal" evidence="7">
    <location>
        <begin position="4"/>
        <end position="76"/>
    </location>
</feature>
<evidence type="ECO:0000256" key="5">
    <source>
        <dbReference type="ARBA" id="ARBA00023002"/>
    </source>
</evidence>
<dbReference type="GO" id="GO:0017099">
    <property type="term" value="F:very-long-chain fatty acyl-CoA dehydrogenase activity"/>
    <property type="evidence" value="ECO:0007669"/>
    <property type="project" value="TreeGrafter"/>
</dbReference>
<dbReference type="STRING" id="7574.A0A1S3HV09"/>
<dbReference type="PANTHER" id="PTHR43884:SF11">
    <property type="entry name" value="VERY LONG-CHAIN SPECIFIC ACYL-COA DEHYDROGENASE, MITOCHONDRIAL"/>
    <property type="match status" value="1"/>
</dbReference>
<keyword evidence="5" id="KW-0560">Oxidoreductase</keyword>
<evidence type="ECO:0000256" key="1">
    <source>
        <dbReference type="ARBA" id="ARBA00005198"/>
    </source>
</evidence>
<dbReference type="GO" id="GO:0006631">
    <property type="term" value="P:fatty acid metabolic process"/>
    <property type="evidence" value="ECO:0007669"/>
    <property type="project" value="UniProtKB-KW"/>
</dbReference>
<keyword evidence="6" id="KW-0443">Lipid metabolism</keyword>
<gene>
    <name evidence="10" type="primary">LOC106158435</name>
</gene>
<dbReference type="InterPro" id="IPR009075">
    <property type="entry name" value="AcylCo_DH/oxidase_C"/>
</dbReference>
<sequence>MISANMDQGSLDFEIEAAISKVYASEAAWACTDEAIQILGGMGYMKECGLERVMRDIRIFRIFEGTNDILRLLIAGQGLRYAGQFMKALQNPAANIGAVAAFASKRAKKSLGLSTGVSLAEFAHPTLKQAAAQTSAAVEAFGFATEDCLMKHGKNLAAEQFLLKRIADAAIDVYAMVVTLSRASRALEQNSPTAAYEALMCSTYCDEALDRVKIALAVSSRQRQLFKNYAAISNEVINHGGAQQQNPLGF</sequence>
<keyword evidence="2" id="KW-0285">Flavoprotein</keyword>
<dbReference type="PANTHER" id="PTHR43884">
    <property type="entry name" value="ACYL-COA DEHYDROGENASE"/>
    <property type="match status" value="1"/>
</dbReference>
<dbReference type="Proteomes" id="UP000085678">
    <property type="component" value="Unplaced"/>
</dbReference>
<name>A0A1S3HV09_LINAN</name>
<feature type="domain" description="ACAD9/ACADV-like C-terminal" evidence="8">
    <location>
        <begin position="125"/>
        <end position="241"/>
    </location>
</feature>
<proteinExistence type="predicted"/>
<dbReference type="KEGG" id="lak:106158435"/>
<evidence type="ECO:0000313" key="10">
    <source>
        <dbReference type="RefSeq" id="XP_013389853.1"/>
    </source>
</evidence>
<dbReference type="Gene3D" id="1.20.140.10">
    <property type="entry name" value="Butyryl-CoA Dehydrogenase, subunit A, domain 3"/>
    <property type="match status" value="2"/>
</dbReference>
<dbReference type="SUPFAM" id="SSF47203">
    <property type="entry name" value="Acyl-CoA dehydrogenase C-terminal domain-like"/>
    <property type="match status" value="2"/>
</dbReference>
<reference evidence="10" key="1">
    <citation type="submission" date="2025-08" db="UniProtKB">
        <authorList>
            <consortium name="RefSeq"/>
        </authorList>
    </citation>
    <scope>IDENTIFICATION</scope>
    <source>
        <tissue evidence="10">Gonads</tissue>
    </source>
</reference>
<dbReference type="GeneID" id="106158435"/>
<dbReference type="PROSITE" id="PS00073">
    <property type="entry name" value="ACYL_COA_DH_2"/>
    <property type="match status" value="1"/>
</dbReference>
<accession>A0A1S3HV09</accession>
<evidence type="ECO:0000313" key="9">
    <source>
        <dbReference type="Proteomes" id="UP000085678"/>
    </source>
</evidence>
<keyword evidence="3" id="KW-0276">Fatty acid metabolism</keyword>
<dbReference type="InterPro" id="IPR049448">
    <property type="entry name" value="ACAD9/ACADV-like_C"/>
</dbReference>
<protein>
    <submittedName>
        <fullName evidence="10">Very long-chain specific acyl-CoA dehydrogenase, mitochondrial-like</fullName>
    </submittedName>
</protein>
<dbReference type="RefSeq" id="XP_013389853.1">
    <property type="nucleotide sequence ID" value="XM_013534399.2"/>
</dbReference>
<evidence type="ECO:0000256" key="3">
    <source>
        <dbReference type="ARBA" id="ARBA00022832"/>
    </source>
</evidence>
<comment type="pathway">
    <text evidence="1">Lipid metabolism; mitochondrial fatty acid beta-oxidation.</text>
</comment>
<organism evidence="9 10">
    <name type="scientific">Lingula anatina</name>
    <name type="common">Brachiopod</name>
    <name type="synonym">Lingula unguis</name>
    <dbReference type="NCBI Taxonomy" id="7574"/>
    <lineage>
        <taxon>Eukaryota</taxon>
        <taxon>Metazoa</taxon>
        <taxon>Spiralia</taxon>
        <taxon>Lophotrochozoa</taxon>
        <taxon>Brachiopoda</taxon>
        <taxon>Linguliformea</taxon>
        <taxon>Lingulata</taxon>
        <taxon>Lingulida</taxon>
        <taxon>Linguloidea</taxon>
        <taxon>Lingulidae</taxon>
        <taxon>Lingula</taxon>
    </lineage>
</organism>
<dbReference type="AlphaFoldDB" id="A0A1S3HV09"/>
<evidence type="ECO:0000259" key="8">
    <source>
        <dbReference type="Pfam" id="PF21343"/>
    </source>
</evidence>
<evidence type="ECO:0000256" key="2">
    <source>
        <dbReference type="ARBA" id="ARBA00022630"/>
    </source>
</evidence>
<dbReference type="InterPro" id="IPR036250">
    <property type="entry name" value="AcylCo_DH-like_C"/>
</dbReference>